<evidence type="ECO:0000313" key="4">
    <source>
        <dbReference type="Proteomes" id="UP000620124"/>
    </source>
</evidence>
<evidence type="ECO:0000259" key="2">
    <source>
        <dbReference type="Pfam" id="PF20231"/>
    </source>
</evidence>
<dbReference type="OrthoDB" id="3033641at2759"/>
<name>A0A8H6Z7V5_9AGAR</name>
<feature type="domain" description="DUF6589" evidence="2">
    <location>
        <begin position="464"/>
        <end position="786"/>
    </location>
</feature>
<keyword evidence="4" id="KW-1185">Reference proteome</keyword>
<feature type="region of interest" description="Disordered" evidence="1">
    <location>
        <begin position="44"/>
        <end position="64"/>
    </location>
</feature>
<dbReference type="InterPro" id="IPR046496">
    <property type="entry name" value="DUF6589"/>
</dbReference>
<feature type="compositionally biased region" description="Polar residues" evidence="1">
    <location>
        <begin position="17"/>
        <end position="30"/>
    </location>
</feature>
<comment type="caution">
    <text evidence="3">The sequence shown here is derived from an EMBL/GenBank/DDBJ whole genome shotgun (WGS) entry which is preliminary data.</text>
</comment>
<feature type="region of interest" description="Disordered" evidence="1">
    <location>
        <begin position="89"/>
        <end position="126"/>
    </location>
</feature>
<dbReference type="EMBL" id="JACAZI010000001">
    <property type="protein sequence ID" value="KAF7372497.1"/>
    <property type="molecule type" value="Genomic_DNA"/>
</dbReference>
<protein>
    <recommendedName>
        <fullName evidence="2">DUF6589 domain-containing protein</fullName>
    </recommendedName>
</protein>
<evidence type="ECO:0000313" key="3">
    <source>
        <dbReference type="EMBL" id="KAF7372497.1"/>
    </source>
</evidence>
<dbReference type="AlphaFoldDB" id="A0A8H6Z7V5"/>
<feature type="region of interest" description="Disordered" evidence="1">
    <location>
        <begin position="707"/>
        <end position="759"/>
    </location>
</feature>
<gene>
    <name evidence="3" type="ORF">MVEN_00111500</name>
</gene>
<dbReference type="Proteomes" id="UP000620124">
    <property type="component" value="Unassembled WGS sequence"/>
</dbReference>
<organism evidence="3 4">
    <name type="scientific">Mycena venus</name>
    <dbReference type="NCBI Taxonomy" id="2733690"/>
    <lineage>
        <taxon>Eukaryota</taxon>
        <taxon>Fungi</taxon>
        <taxon>Dikarya</taxon>
        <taxon>Basidiomycota</taxon>
        <taxon>Agaricomycotina</taxon>
        <taxon>Agaricomycetes</taxon>
        <taxon>Agaricomycetidae</taxon>
        <taxon>Agaricales</taxon>
        <taxon>Marasmiineae</taxon>
        <taxon>Mycenaceae</taxon>
        <taxon>Mycena</taxon>
    </lineage>
</organism>
<feature type="region of interest" description="Disordered" evidence="1">
    <location>
        <begin position="11"/>
        <end position="32"/>
    </location>
</feature>
<reference evidence="3" key="1">
    <citation type="submission" date="2020-05" db="EMBL/GenBank/DDBJ databases">
        <title>Mycena genomes resolve the evolution of fungal bioluminescence.</title>
        <authorList>
            <person name="Tsai I.J."/>
        </authorList>
    </citation>
    <scope>NUCLEOTIDE SEQUENCE</scope>
    <source>
        <strain evidence="3">CCC161011</strain>
    </source>
</reference>
<proteinExistence type="predicted"/>
<dbReference type="Pfam" id="PF20231">
    <property type="entry name" value="DUF6589"/>
    <property type="match status" value="1"/>
</dbReference>
<sequence length="788" mass="88398">MILFLGSLRTGTSTLTQNNPLHSLTSSTRSGDIRPTIDHILNQPPPTGHHLFSSHATSDPSVPAPRRDFSAYKSQLPTLGQFTTSDNFVTSFQTRTPKRKERTPGMPLETPSPTGAPPKRRKPALDTSEKLKKMFALLKDLDWTIGEFFHHLFSHKDEDNIPISRSQSHGLIVQNFLAGKTNYTVSHIIDLWMTSPYGSGHDERMFETETSYLDIRPVRQALTAFAVQASADYLGSESKTAVKPASGLHAVIDTNADLQDEEEETAIQWMDLGNAVPRAAAHFREIQRVAFHFLNVMAEPTPQSRNGVITIRKSRPRENVVAHCLSILDFCKNDRARILPLCRGVLYLASCVPVDIIAINSRLGTMPSVNTTKSALKGFSQQKAVAIRTRARDVSVIKDSKGRLRTLLNILIFDNVQHFLRQRDLRIGRENSMIIGIAASFFQIFVDPAALDVLDKRKRIATSRRPSITVDDLLDMIDQSHLKQVGILQFLEALTNYISEASIYRKDIYLRYRTKLAKLQLDIEKTPVNTLATSGKNEASIAELKDAFLDFFKQLGQIEGDYDCRLGLNHTDPFQSFELVRPVLQIWHLMWTDTCRICETHWGEPLSDNPATLGYSAKKIGRATPSNLKKVDYYPTTEFIALTHDMKMLDCWSIHSQTDDIFKYFAELKEANKLPSFDDLLVAAESLFDTYVSPHARFQVRMDARDSAMTQTPHAPLGAPWNSPTASAPSAKPKRKSKTAKVLSKAPAKKKKEPPLPPPFFGDKVLADEGCFMYDAFISREMAAAVWG</sequence>
<accession>A0A8H6Z7V5</accession>
<evidence type="ECO:0000256" key="1">
    <source>
        <dbReference type="SAM" id="MobiDB-lite"/>
    </source>
</evidence>